<dbReference type="InterPro" id="IPR001623">
    <property type="entry name" value="DnaJ_domain"/>
</dbReference>
<dbReference type="SUPFAM" id="SSF46565">
    <property type="entry name" value="Chaperone J-domain"/>
    <property type="match status" value="1"/>
</dbReference>
<evidence type="ECO:0000256" key="1">
    <source>
        <dbReference type="SAM" id="MobiDB-lite"/>
    </source>
</evidence>
<comment type="caution">
    <text evidence="3">The sequence shown here is derived from an EMBL/GenBank/DDBJ whole genome shotgun (WGS) entry which is preliminary data.</text>
</comment>
<dbReference type="Gene3D" id="1.10.287.110">
    <property type="entry name" value="DnaJ domain"/>
    <property type="match status" value="1"/>
</dbReference>
<organism evidence="3 5">
    <name type="scientific">Didymodactylos carnosus</name>
    <dbReference type="NCBI Taxonomy" id="1234261"/>
    <lineage>
        <taxon>Eukaryota</taxon>
        <taxon>Metazoa</taxon>
        <taxon>Spiralia</taxon>
        <taxon>Gnathifera</taxon>
        <taxon>Rotifera</taxon>
        <taxon>Eurotatoria</taxon>
        <taxon>Bdelloidea</taxon>
        <taxon>Philodinida</taxon>
        <taxon>Philodinidae</taxon>
        <taxon>Didymodactylos</taxon>
    </lineage>
</organism>
<feature type="domain" description="J" evidence="2">
    <location>
        <begin position="1"/>
        <end position="39"/>
    </location>
</feature>
<name>A0A8S2EB34_9BILA</name>
<dbReference type="AlphaFoldDB" id="A0A8S2EB34"/>
<sequence length="74" mass="8592">YHPDSNPNDKRLHGKFVKINEAYNILSKQSSRTTYDQMLNNSQALAHQRQFGSSSSAYSNEDPFININRARKQY</sequence>
<proteinExistence type="predicted"/>
<dbReference type="CDD" id="cd06257">
    <property type="entry name" value="DnaJ"/>
    <property type="match status" value="1"/>
</dbReference>
<reference evidence="3" key="1">
    <citation type="submission" date="2021-02" db="EMBL/GenBank/DDBJ databases">
        <authorList>
            <person name="Nowell W R."/>
        </authorList>
    </citation>
    <scope>NUCLEOTIDE SEQUENCE</scope>
</reference>
<dbReference type="Pfam" id="PF00226">
    <property type="entry name" value="DnaJ"/>
    <property type="match status" value="1"/>
</dbReference>
<protein>
    <recommendedName>
        <fullName evidence="2">J domain-containing protein</fullName>
    </recommendedName>
</protein>
<gene>
    <name evidence="3" type="ORF">OVA965_LOCUS19752</name>
    <name evidence="4" type="ORF">TMI583_LOCUS19906</name>
</gene>
<dbReference type="InterPro" id="IPR052763">
    <property type="entry name" value="DnaJ_C4"/>
</dbReference>
<feature type="region of interest" description="Disordered" evidence="1">
    <location>
        <begin position="51"/>
        <end position="74"/>
    </location>
</feature>
<evidence type="ECO:0000313" key="3">
    <source>
        <dbReference type="EMBL" id="CAF1110794.1"/>
    </source>
</evidence>
<evidence type="ECO:0000313" key="4">
    <source>
        <dbReference type="EMBL" id="CAF3878340.1"/>
    </source>
</evidence>
<feature type="non-terminal residue" evidence="3">
    <location>
        <position position="1"/>
    </location>
</feature>
<dbReference type="InterPro" id="IPR036869">
    <property type="entry name" value="J_dom_sf"/>
</dbReference>
<dbReference type="Proteomes" id="UP000682733">
    <property type="component" value="Unassembled WGS sequence"/>
</dbReference>
<dbReference type="Proteomes" id="UP000677228">
    <property type="component" value="Unassembled WGS sequence"/>
</dbReference>
<dbReference type="PROSITE" id="PS50076">
    <property type="entry name" value="DNAJ_2"/>
    <property type="match status" value="1"/>
</dbReference>
<dbReference type="EMBL" id="CAJNOK010010266">
    <property type="protein sequence ID" value="CAF1110794.1"/>
    <property type="molecule type" value="Genomic_DNA"/>
</dbReference>
<dbReference type="PANTHER" id="PTHR44825:SF1">
    <property type="entry name" value="DNAJ HOMOLOG SUBFAMILY C MEMBER 4"/>
    <property type="match status" value="1"/>
</dbReference>
<dbReference type="EMBL" id="CAJOBA010013157">
    <property type="protein sequence ID" value="CAF3878340.1"/>
    <property type="molecule type" value="Genomic_DNA"/>
</dbReference>
<dbReference type="PANTHER" id="PTHR44825">
    <property type="match status" value="1"/>
</dbReference>
<evidence type="ECO:0000313" key="5">
    <source>
        <dbReference type="Proteomes" id="UP000677228"/>
    </source>
</evidence>
<accession>A0A8S2EB34</accession>
<evidence type="ECO:0000259" key="2">
    <source>
        <dbReference type="PROSITE" id="PS50076"/>
    </source>
</evidence>